<gene>
    <name evidence="3" type="ORF">F2Q70_00041343</name>
</gene>
<accession>A0A8S9K9L1</accession>
<evidence type="ECO:0000256" key="1">
    <source>
        <dbReference type="SAM" id="MobiDB-lite"/>
    </source>
</evidence>
<name>A0A8S9K9L1_BRACR</name>
<dbReference type="AlphaFoldDB" id="A0A8S9K9L1"/>
<dbReference type="InterPro" id="IPR001932">
    <property type="entry name" value="PPM-type_phosphatase-like_dom"/>
</dbReference>
<dbReference type="Pfam" id="PF00481">
    <property type="entry name" value="PP2C"/>
    <property type="match status" value="1"/>
</dbReference>
<proteinExistence type="predicted"/>
<evidence type="ECO:0000259" key="2">
    <source>
        <dbReference type="Pfam" id="PF00481"/>
    </source>
</evidence>
<feature type="region of interest" description="Disordered" evidence="1">
    <location>
        <begin position="53"/>
        <end position="81"/>
    </location>
</feature>
<reference evidence="3" key="1">
    <citation type="submission" date="2019-12" db="EMBL/GenBank/DDBJ databases">
        <title>Genome sequencing and annotation of Brassica cretica.</title>
        <authorList>
            <person name="Studholme D.J."/>
            <person name="Sarris P.F."/>
        </authorList>
    </citation>
    <scope>NUCLEOTIDE SEQUENCE</scope>
    <source>
        <strain evidence="3">PFS-102/07</strain>
        <tissue evidence="3">Leaf</tissue>
    </source>
</reference>
<dbReference type="SUPFAM" id="SSF81606">
    <property type="entry name" value="PP2C-like"/>
    <property type="match status" value="1"/>
</dbReference>
<comment type="caution">
    <text evidence="3">The sequence shown here is derived from an EMBL/GenBank/DDBJ whole genome shotgun (WGS) entry which is preliminary data.</text>
</comment>
<evidence type="ECO:0000313" key="3">
    <source>
        <dbReference type="EMBL" id="KAF2590761.1"/>
    </source>
</evidence>
<protein>
    <recommendedName>
        <fullName evidence="2">PPM-type phosphatase domain-containing protein</fullName>
    </recommendedName>
</protein>
<feature type="domain" description="PPM-type phosphatase" evidence="2">
    <location>
        <begin position="1"/>
        <end position="37"/>
    </location>
</feature>
<dbReference type="InterPro" id="IPR036457">
    <property type="entry name" value="PPM-type-like_dom_sf"/>
</dbReference>
<sequence>MSSQQLVDFIHEQLKSETKLSTVCEKVVDRCLAPDTASGEGCDNMTIILVQFKKSNNNPSEPEPEEETKPQPSQDEPSSSS</sequence>
<dbReference type="Gene3D" id="3.60.40.10">
    <property type="entry name" value="PPM-type phosphatase domain"/>
    <property type="match status" value="1"/>
</dbReference>
<organism evidence="3">
    <name type="scientific">Brassica cretica</name>
    <name type="common">Mustard</name>
    <dbReference type="NCBI Taxonomy" id="69181"/>
    <lineage>
        <taxon>Eukaryota</taxon>
        <taxon>Viridiplantae</taxon>
        <taxon>Streptophyta</taxon>
        <taxon>Embryophyta</taxon>
        <taxon>Tracheophyta</taxon>
        <taxon>Spermatophyta</taxon>
        <taxon>Magnoliopsida</taxon>
        <taxon>eudicotyledons</taxon>
        <taxon>Gunneridae</taxon>
        <taxon>Pentapetalae</taxon>
        <taxon>rosids</taxon>
        <taxon>malvids</taxon>
        <taxon>Brassicales</taxon>
        <taxon>Brassicaceae</taxon>
        <taxon>Brassiceae</taxon>
        <taxon>Brassica</taxon>
    </lineage>
</organism>
<dbReference type="EMBL" id="QGKY02000190">
    <property type="protein sequence ID" value="KAF2590761.1"/>
    <property type="molecule type" value="Genomic_DNA"/>
</dbReference>
<feature type="compositionally biased region" description="Low complexity" evidence="1">
    <location>
        <begin position="70"/>
        <end position="81"/>
    </location>
</feature>